<evidence type="ECO:0000313" key="6">
    <source>
        <dbReference type="Proteomes" id="UP000708338"/>
    </source>
</evidence>
<dbReference type="GO" id="GO:0005829">
    <property type="term" value="C:cytosol"/>
    <property type="evidence" value="ECO:0007669"/>
    <property type="project" value="TreeGrafter"/>
</dbReference>
<proteinExistence type="predicted"/>
<name>A0AA41K7X8_9FIRM</name>
<dbReference type="SUPFAM" id="SSF47413">
    <property type="entry name" value="lambda repressor-like DNA-binding domains"/>
    <property type="match status" value="1"/>
</dbReference>
<keyword evidence="3" id="KW-0804">Transcription</keyword>
<dbReference type="GO" id="GO:0003677">
    <property type="term" value="F:DNA binding"/>
    <property type="evidence" value="ECO:0007669"/>
    <property type="project" value="UniProtKB-KW"/>
</dbReference>
<dbReference type="InterPro" id="IPR050807">
    <property type="entry name" value="TransReg_Diox_bact_type"/>
</dbReference>
<dbReference type="InterPro" id="IPR001387">
    <property type="entry name" value="Cro/C1-type_HTH"/>
</dbReference>
<feature type="domain" description="HTH cro/C1-type" evidence="4">
    <location>
        <begin position="9"/>
        <end position="64"/>
    </location>
</feature>
<dbReference type="PROSITE" id="PS50943">
    <property type="entry name" value="HTH_CROC1"/>
    <property type="match status" value="1"/>
</dbReference>
<accession>A0AA41K7X8</accession>
<comment type="caution">
    <text evidence="5">The sequence shown here is derived from an EMBL/GenBank/DDBJ whole genome shotgun (WGS) entry which is preliminary data.</text>
</comment>
<dbReference type="Pfam" id="PF01381">
    <property type="entry name" value="HTH_3"/>
    <property type="match status" value="1"/>
</dbReference>
<evidence type="ECO:0000256" key="3">
    <source>
        <dbReference type="ARBA" id="ARBA00023163"/>
    </source>
</evidence>
<dbReference type="CDD" id="cd00093">
    <property type="entry name" value="HTH_XRE"/>
    <property type="match status" value="1"/>
</dbReference>
<keyword evidence="1" id="KW-0805">Transcription regulation</keyword>
<reference evidence="5" key="1">
    <citation type="journal article" date="2021" name="Gut Microbes">
        <title>A synthetic consortium of 100 gut commensals modulates the composition and function in a colon model of the microbiome of elderly subjects.</title>
        <authorList>
            <person name="Perez M."/>
            <person name="Ntemiri A."/>
            <person name="Tan H."/>
            <person name="Harris H.M.B."/>
            <person name="Roager H.M."/>
            <person name="Ribiere C."/>
            <person name="O'Toole P.W."/>
        </authorList>
    </citation>
    <scope>NUCLEOTIDE SEQUENCE</scope>
    <source>
        <strain evidence="5">MCC335</strain>
    </source>
</reference>
<dbReference type="GO" id="GO:0003700">
    <property type="term" value="F:DNA-binding transcription factor activity"/>
    <property type="evidence" value="ECO:0007669"/>
    <property type="project" value="TreeGrafter"/>
</dbReference>
<evidence type="ECO:0000259" key="4">
    <source>
        <dbReference type="PROSITE" id="PS50943"/>
    </source>
</evidence>
<dbReference type="Gene3D" id="1.10.260.40">
    <property type="entry name" value="lambda repressor-like DNA-binding domains"/>
    <property type="match status" value="1"/>
</dbReference>
<evidence type="ECO:0000256" key="2">
    <source>
        <dbReference type="ARBA" id="ARBA00023125"/>
    </source>
</evidence>
<sequence>MKMEIGERIKKRREELGMSQEELAQKAGYKSRSSINKIEIDGRGLPQSKIVNIANALDTTPAYIMGWEENYYLGENLQRIFRILSKEFEISENELIRCFFAEDFDALLPSKKFITLDNMRCALKEYLANHVLDKNISLNSKENNHLKKYRALDMHGQELIDTILDKEYERCIATKNNTVSELGSLRDPYLLPQTAHERTDIEVTDDIRKRDDITREDKSCCTIVPPPHFKTVGEAQKFLRSREHLAAWKTDGLSDEDIITMANSILSNGD</sequence>
<gene>
    <name evidence="5" type="ORF">GPL26_20905</name>
</gene>
<dbReference type="SMART" id="SM00530">
    <property type="entry name" value="HTH_XRE"/>
    <property type="match status" value="1"/>
</dbReference>
<dbReference type="EMBL" id="WQPS01000043">
    <property type="protein sequence ID" value="MBT9812082.1"/>
    <property type="molecule type" value="Genomic_DNA"/>
</dbReference>
<evidence type="ECO:0000256" key="1">
    <source>
        <dbReference type="ARBA" id="ARBA00023015"/>
    </source>
</evidence>
<evidence type="ECO:0000313" key="5">
    <source>
        <dbReference type="EMBL" id="MBT9812082.1"/>
    </source>
</evidence>
<dbReference type="AlphaFoldDB" id="A0AA41K7X8"/>
<dbReference type="InterPro" id="IPR010982">
    <property type="entry name" value="Lambda_DNA-bd_dom_sf"/>
</dbReference>
<dbReference type="Proteomes" id="UP000708338">
    <property type="component" value="Unassembled WGS sequence"/>
</dbReference>
<dbReference type="PANTHER" id="PTHR46797">
    <property type="entry name" value="HTH-TYPE TRANSCRIPTIONAL REGULATOR"/>
    <property type="match status" value="1"/>
</dbReference>
<dbReference type="PANTHER" id="PTHR46797:SF23">
    <property type="entry name" value="HTH-TYPE TRANSCRIPTIONAL REGULATOR SUTR"/>
    <property type="match status" value="1"/>
</dbReference>
<organism evidence="5 6">
    <name type="scientific">Enterocloster citroniae</name>
    <dbReference type="NCBI Taxonomy" id="358743"/>
    <lineage>
        <taxon>Bacteria</taxon>
        <taxon>Bacillati</taxon>
        <taxon>Bacillota</taxon>
        <taxon>Clostridia</taxon>
        <taxon>Lachnospirales</taxon>
        <taxon>Lachnospiraceae</taxon>
        <taxon>Enterocloster</taxon>
    </lineage>
</organism>
<keyword evidence="2" id="KW-0238">DNA-binding</keyword>
<protein>
    <submittedName>
        <fullName evidence="5">Helix-turn-helix domain-containing protein</fullName>
    </submittedName>
</protein>